<comment type="subcellular location">
    <subcellularLocation>
        <location evidence="1">Membrane</location>
        <topology evidence="1">Multi-pass membrane protein</topology>
    </subcellularLocation>
</comment>
<evidence type="ECO:0000256" key="3">
    <source>
        <dbReference type="ARBA" id="ARBA00022737"/>
    </source>
</evidence>
<sequence length="172" mass="18982">MSLVKKVLTLLSTGESWYKNFRYKEKEDKPGDVRNIMLIVATLIASVTFQAGVNPPGGVWQDGVRAGRAIYASQPGDYCVFLIANTLSLSASMFVITSLTHGFPFQLEIVIANISMIFTYGSAIFAVTPKESVRFRYVILAAAVPILLRCLIQLFNVVFNNKKSGPQTPEEI</sequence>
<keyword evidence="5" id="KW-0040">ANK repeat</keyword>
<reference evidence="9 10" key="1">
    <citation type="journal article" date="2012" name="Nature">
        <title>Repeated polyploidization of Gossypium genomes and the evolution of spinnable cotton fibres.</title>
        <authorList>
            <person name="Paterson A.H."/>
            <person name="Wendel J.F."/>
            <person name="Gundlach H."/>
            <person name="Guo H."/>
            <person name="Jenkins J."/>
            <person name="Jin D."/>
            <person name="Llewellyn D."/>
            <person name="Showmaker K.C."/>
            <person name="Shu S."/>
            <person name="Udall J."/>
            <person name="Yoo M.J."/>
            <person name="Byers R."/>
            <person name="Chen W."/>
            <person name="Doron-Faigenboim A."/>
            <person name="Duke M.V."/>
            <person name="Gong L."/>
            <person name="Grimwood J."/>
            <person name="Grover C."/>
            <person name="Grupp K."/>
            <person name="Hu G."/>
            <person name="Lee T.H."/>
            <person name="Li J."/>
            <person name="Lin L."/>
            <person name="Liu T."/>
            <person name="Marler B.S."/>
            <person name="Page J.T."/>
            <person name="Roberts A.W."/>
            <person name="Romanel E."/>
            <person name="Sanders W.S."/>
            <person name="Szadkowski E."/>
            <person name="Tan X."/>
            <person name="Tang H."/>
            <person name="Xu C."/>
            <person name="Wang J."/>
            <person name="Wang Z."/>
            <person name="Zhang D."/>
            <person name="Zhang L."/>
            <person name="Ashrafi H."/>
            <person name="Bedon F."/>
            <person name="Bowers J.E."/>
            <person name="Brubaker C.L."/>
            <person name="Chee P.W."/>
            <person name="Das S."/>
            <person name="Gingle A.R."/>
            <person name="Haigler C.H."/>
            <person name="Harker D."/>
            <person name="Hoffmann L.V."/>
            <person name="Hovav R."/>
            <person name="Jones D.C."/>
            <person name="Lemke C."/>
            <person name="Mansoor S."/>
            <person name="ur Rahman M."/>
            <person name="Rainville L.N."/>
            <person name="Rambani A."/>
            <person name="Reddy U.K."/>
            <person name="Rong J.K."/>
            <person name="Saranga Y."/>
            <person name="Scheffler B.E."/>
            <person name="Scheffler J.A."/>
            <person name="Stelly D.M."/>
            <person name="Triplett B.A."/>
            <person name="Van Deynze A."/>
            <person name="Vaslin M.F."/>
            <person name="Waghmare V.N."/>
            <person name="Walford S.A."/>
            <person name="Wright R.J."/>
            <person name="Zaki E.A."/>
            <person name="Zhang T."/>
            <person name="Dennis E.S."/>
            <person name="Mayer K.F."/>
            <person name="Peterson D.G."/>
            <person name="Rokhsar D.S."/>
            <person name="Wang X."/>
            <person name="Schmutz J."/>
        </authorList>
    </citation>
    <scope>NUCLEOTIDE SEQUENCE [LARGE SCALE GENOMIC DNA]</scope>
</reference>
<organism evidence="9 10">
    <name type="scientific">Gossypium raimondii</name>
    <name type="common">Peruvian cotton</name>
    <name type="synonym">Gossypium klotzschianum subsp. raimondii</name>
    <dbReference type="NCBI Taxonomy" id="29730"/>
    <lineage>
        <taxon>Eukaryota</taxon>
        <taxon>Viridiplantae</taxon>
        <taxon>Streptophyta</taxon>
        <taxon>Embryophyta</taxon>
        <taxon>Tracheophyta</taxon>
        <taxon>Spermatophyta</taxon>
        <taxon>Magnoliopsida</taxon>
        <taxon>eudicotyledons</taxon>
        <taxon>Gunneridae</taxon>
        <taxon>Pentapetalae</taxon>
        <taxon>rosids</taxon>
        <taxon>malvids</taxon>
        <taxon>Malvales</taxon>
        <taxon>Malvaceae</taxon>
        <taxon>Malvoideae</taxon>
        <taxon>Gossypium</taxon>
    </lineage>
</organism>
<dbReference type="Proteomes" id="UP000032304">
    <property type="component" value="Chromosome 8"/>
</dbReference>
<keyword evidence="3" id="KW-0677">Repeat</keyword>
<evidence type="ECO:0000256" key="1">
    <source>
        <dbReference type="ARBA" id="ARBA00004141"/>
    </source>
</evidence>
<dbReference type="OMA" id="NWLRYFQ"/>
<evidence type="ECO:0000313" key="10">
    <source>
        <dbReference type="Proteomes" id="UP000032304"/>
    </source>
</evidence>
<feature type="transmembrane region" description="Helical" evidence="7">
    <location>
        <begin position="78"/>
        <end position="99"/>
    </location>
</feature>
<dbReference type="InterPro" id="IPR026961">
    <property type="entry name" value="PGG_dom"/>
</dbReference>
<evidence type="ECO:0000313" key="9">
    <source>
        <dbReference type="EMBL" id="KJB49112.1"/>
    </source>
</evidence>
<dbReference type="AlphaFoldDB" id="A0A0D2PSD3"/>
<dbReference type="GO" id="GO:0005886">
    <property type="term" value="C:plasma membrane"/>
    <property type="evidence" value="ECO:0007669"/>
    <property type="project" value="TreeGrafter"/>
</dbReference>
<keyword evidence="10" id="KW-1185">Reference proteome</keyword>
<proteinExistence type="predicted"/>
<keyword evidence="2 7" id="KW-0812">Transmembrane</keyword>
<keyword evidence="4 7" id="KW-1133">Transmembrane helix</keyword>
<feature type="domain" description="PGG" evidence="8">
    <location>
        <begin position="32"/>
        <end position="125"/>
    </location>
</feature>
<dbReference type="PANTHER" id="PTHR24186:SF37">
    <property type="entry name" value="PGG DOMAIN-CONTAINING PROTEIN"/>
    <property type="match status" value="1"/>
</dbReference>
<dbReference type="STRING" id="29730.A0A0D2PSD3"/>
<gene>
    <name evidence="9" type="ORF">B456_008G110100</name>
</gene>
<dbReference type="EMBL" id="CM001747">
    <property type="protein sequence ID" value="KJB49112.1"/>
    <property type="molecule type" value="Genomic_DNA"/>
</dbReference>
<evidence type="ECO:0000256" key="5">
    <source>
        <dbReference type="ARBA" id="ARBA00023043"/>
    </source>
</evidence>
<evidence type="ECO:0000256" key="4">
    <source>
        <dbReference type="ARBA" id="ARBA00022989"/>
    </source>
</evidence>
<name>A0A0D2PSD3_GOSRA</name>
<evidence type="ECO:0000256" key="2">
    <source>
        <dbReference type="ARBA" id="ARBA00022692"/>
    </source>
</evidence>
<accession>A0A0D2PSD3</accession>
<feature type="transmembrane region" description="Helical" evidence="7">
    <location>
        <begin position="105"/>
        <end position="125"/>
    </location>
</feature>
<keyword evidence="6 7" id="KW-0472">Membrane</keyword>
<protein>
    <recommendedName>
        <fullName evidence="8">PGG domain-containing protein</fullName>
    </recommendedName>
</protein>
<feature type="transmembrane region" description="Helical" evidence="7">
    <location>
        <begin position="137"/>
        <end position="159"/>
    </location>
</feature>
<dbReference type="eggNOG" id="KOG0504">
    <property type="taxonomic scope" value="Eukaryota"/>
</dbReference>
<evidence type="ECO:0000256" key="7">
    <source>
        <dbReference type="SAM" id="Phobius"/>
    </source>
</evidence>
<evidence type="ECO:0000256" key="6">
    <source>
        <dbReference type="ARBA" id="ARBA00023136"/>
    </source>
</evidence>
<dbReference type="Pfam" id="PF13962">
    <property type="entry name" value="PGG"/>
    <property type="match status" value="1"/>
</dbReference>
<dbReference type="PANTHER" id="PTHR24186">
    <property type="entry name" value="PROTEIN PHOSPHATASE 1 REGULATORY SUBUNIT"/>
    <property type="match status" value="1"/>
</dbReference>
<dbReference type="Gramene" id="KJB49112">
    <property type="protein sequence ID" value="KJB49112"/>
    <property type="gene ID" value="B456_008G110100"/>
</dbReference>
<evidence type="ECO:0000259" key="8">
    <source>
        <dbReference type="Pfam" id="PF13962"/>
    </source>
</evidence>